<dbReference type="OrthoDB" id="796912at2"/>
<name>A0A505DC30_9ACTN</name>
<sequence>MLDRFEADPSGCWSELMDHLCPQLDTAFTASFAALPRLAELASSCDTADRRWVLLAAGAITSCAPSGEDVFEVFSAPIADLHQFADQCLRETREAEDYIYLLQALLSFEGIEIWDRWLEGLHTGEYEVGCPQRGVSMFIKAPLRPASRDELDRPAARLHERTLADGQAALAGRLPYLFGQADCPDCLTVFPVADQVAAQWRPS</sequence>
<comment type="caution">
    <text evidence="1">The sequence shown here is derived from an EMBL/GenBank/DDBJ whole genome shotgun (WGS) entry which is preliminary data.</text>
</comment>
<organism evidence="1 2">
    <name type="scientific">Streptomyces sporangiiformans</name>
    <dbReference type="NCBI Taxonomy" id="2315329"/>
    <lineage>
        <taxon>Bacteria</taxon>
        <taxon>Bacillati</taxon>
        <taxon>Actinomycetota</taxon>
        <taxon>Actinomycetes</taxon>
        <taxon>Kitasatosporales</taxon>
        <taxon>Streptomycetaceae</taxon>
        <taxon>Streptomyces</taxon>
    </lineage>
</organism>
<keyword evidence="2" id="KW-1185">Reference proteome</keyword>
<gene>
    <name evidence="1" type="ORF">FGD71_021430</name>
</gene>
<reference evidence="1 2" key="1">
    <citation type="submission" date="2019-06" db="EMBL/GenBank/DDBJ databases">
        <title>Streptomyces sporangiiformans sp. nov., a novel actinomycete isolated from soil in Mount Song.</title>
        <authorList>
            <person name="Han L."/>
        </authorList>
    </citation>
    <scope>NUCLEOTIDE SEQUENCE [LARGE SCALE GENOMIC DNA]</scope>
    <source>
        <strain evidence="1 2">NEAU-SSA 1</strain>
    </source>
</reference>
<dbReference type="AlphaFoldDB" id="A0A505DC30"/>
<evidence type="ECO:0000313" key="2">
    <source>
        <dbReference type="Proteomes" id="UP000317378"/>
    </source>
</evidence>
<evidence type="ECO:0000313" key="1">
    <source>
        <dbReference type="EMBL" id="TPQ20230.1"/>
    </source>
</evidence>
<proteinExistence type="predicted"/>
<dbReference type="Proteomes" id="UP000317378">
    <property type="component" value="Unassembled WGS sequence"/>
</dbReference>
<accession>A0A505DC30</accession>
<protein>
    <submittedName>
        <fullName evidence="1">Uncharacterized protein</fullName>
    </submittedName>
</protein>
<dbReference type="RefSeq" id="WP_119102107.1">
    <property type="nucleotide sequence ID" value="NZ_QXMJ01000144.1"/>
</dbReference>
<dbReference type="EMBL" id="VCHX02000144">
    <property type="protein sequence ID" value="TPQ20230.1"/>
    <property type="molecule type" value="Genomic_DNA"/>
</dbReference>